<dbReference type="EMBL" id="CADCXV010000350">
    <property type="protein sequence ID" value="CAB0029791.1"/>
    <property type="molecule type" value="Genomic_DNA"/>
</dbReference>
<reference evidence="1 2" key="1">
    <citation type="submission" date="2020-02" db="EMBL/GenBank/DDBJ databases">
        <authorList>
            <person name="Ferguson B K."/>
        </authorList>
    </citation>
    <scope>NUCLEOTIDE SEQUENCE [LARGE SCALE GENOMIC DNA]</scope>
</reference>
<name>A0A6H5I1Q3_9HYME</name>
<evidence type="ECO:0000313" key="1">
    <source>
        <dbReference type="EMBL" id="CAB0029791.1"/>
    </source>
</evidence>
<evidence type="ECO:0000313" key="2">
    <source>
        <dbReference type="Proteomes" id="UP000479190"/>
    </source>
</evidence>
<proteinExistence type="predicted"/>
<sequence length="134" mass="14856">MRFRTGRRLCGVHARRSACIPKALRYIGTQRMLSRIDWSSMAENDAAVEIIRCTIAGASEASVRSSCMMNGLNVDDDVNKLRDRLMRFEIRTRFGDDKAMWDPVQDVASQMSAVTAASNNQAAVEGNTVSIIAK</sequence>
<dbReference type="AlphaFoldDB" id="A0A6H5I1Q3"/>
<organism evidence="1 2">
    <name type="scientific">Trichogramma brassicae</name>
    <dbReference type="NCBI Taxonomy" id="86971"/>
    <lineage>
        <taxon>Eukaryota</taxon>
        <taxon>Metazoa</taxon>
        <taxon>Ecdysozoa</taxon>
        <taxon>Arthropoda</taxon>
        <taxon>Hexapoda</taxon>
        <taxon>Insecta</taxon>
        <taxon>Pterygota</taxon>
        <taxon>Neoptera</taxon>
        <taxon>Endopterygota</taxon>
        <taxon>Hymenoptera</taxon>
        <taxon>Apocrita</taxon>
        <taxon>Proctotrupomorpha</taxon>
        <taxon>Chalcidoidea</taxon>
        <taxon>Trichogrammatidae</taxon>
        <taxon>Trichogramma</taxon>
    </lineage>
</organism>
<dbReference type="Proteomes" id="UP000479190">
    <property type="component" value="Unassembled WGS sequence"/>
</dbReference>
<keyword evidence="2" id="KW-1185">Reference proteome</keyword>
<accession>A0A6H5I1Q3</accession>
<protein>
    <submittedName>
        <fullName evidence="1">Uncharacterized protein</fullName>
    </submittedName>
</protein>
<gene>
    <name evidence="1" type="ORF">TBRA_LOCUS1817</name>
</gene>